<reference evidence="1" key="1">
    <citation type="journal article" date="2015" name="Nature">
        <title>Complex archaea that bridge the gap between prokaryotes and eukaryotes.</title>
        <authorList>
            <person name="Spang A."/>
            <person name="Saw J.H."/>
            <person name="Jorgensen S.L."/>
            <person name="Zaremba-Niedzwiedzka K."/>
            <person name="Martijn J."/>
            <person name="Lind A.E."/>
            <person name="van Eijk R."/>
            <person name="Schleper C."/>
            <person name="Guy L."/>
            <person name="Ettema T.J."/>
        </authorList>
    </citation>
    <scope>NUCLEOTIDE SEQUENCE</scope>
</reference>
<accession>A0A0F9GEU1</accession>
<evidence type="ECO:0000313" key="1">
    <source>
        <dbReference type="EMBL" id="KKL97253.1"/>
    </source>
</evidence>
<organism evidence="1">
    <name type="scientific">marine sediment metagenome</name>
    <dbReference type="NCBI Taxonomy" id="412755"/>
    <lineage>
        <taxon>unclassified sequences</taxon>
        <taxon>metagenomes</taxon>
        <taxon>ecological metagenomes</taxon>
    </lineage>
</organism>
<proteinExistence type="predicted"/>
<name>A0A0F9GEU1_9ZZZZ</name>
<protein>
    <submittedName>
        <fullName evidence="1">Uncharacterized protein</fullName>
    </submittedName>
</protein>
<gene>
    <name evidence="1" type="ORF">LCGC14_1836370</name>
</gene>
<sequence length="143" mass="16177">MSGKEMRTLIESIMIEDSNDADRLSEIRDQIKELMGEAKSLLHNSDDKVWNRARSYWYPHIIMALDSEHEFLGGSMVTMQDTIDEMAGTGNIEDAVTFVDSLMNEEGMSIEDAVNEISSSMNINPNELMAAVLKARKSYHPKF</sequence>
<comment type="caution">
    <text evidence="1">The sequence shown here is derived from an EMBL/GenBank/DDBJ whole genome shotgun (WGS) entry which is preliminary data.</text>
</comment>
<dbReference type="AlphaFoldDB" id="A0A0F9GEU1"/>
<dbReference type="EMBL" id="LAZR01018211">
    <property type="protein sequence ID" value="KKL97253.1"/>
    <property type="molecule type" value="Genomic_DNA"/>
</dbReference>